<feature type="compositionally biased region" description="Low complexity" evidence="1">
    <location>
        <begin position="215"/>
        <end position="230"/>
    </location>
</feature>
<dbReference type="AlphaFoldDB" id="L8GVF9"/>
<feature type="non-terminal residue" evidence="2">
    <location>
        <position position="1"/>
    </location>
</feature>
<gene>
    <name evidence="2" type="ORF">ACA1_304520</name>
</gene>
<evidence type="ECO:0000313" key="3">
    <source>
        <dbReference type="Proteomes" id="UP000011083"/>
    </source>
</evidence>
<dbReference type="VEuPathDB" id="AmoebaDB:ACA1_304520"/>
<evidence type="ECO:0000256" key="1">
    <source>
        <dbReference type="SAM" id="MobiDB-lite"/>
    </source>
</evidence>
<proteinExistence type="predicted"/>
<reference evidence="2 3" key="1">
    <citation type="journal article" date="2013" name="Genome Biol.">
        <title>Genome of Acanthamoeba castellanii highlights extensive lateral gene transfer and early evolution of tyrosine kinase signaling.</title>
        <authorList>
            <person name="Clarke M."/>
            <person name="Lohan A.J."/>
            <person name="Liu B."/>
            <person name="Lagkouvardos I."/>
            <person name="Roy S."/>
            <person name="Zafar N."/>
            <person name="Bertelli C."/>
            <person name="Schilde C."/>
            <person name="Kianianmomeni A."/>
            <person name="Burglin T.R."/>
            <person name="Frech C."/>
            <person name="Turcotte B."/>
            <person name="Kopec K.O."/>
            <person name="Synnott J.M."/>
            <person name="Choo C."/>
            <person name="Paponov I."/>
            <person name="Finkler A."/>
            <person name="Soon Heng Tan C."/>
            <person name="Hutchins A.P."/>
            <person name="Weinmeier T."/>
            <person name="Rattei T."/>
            <person name="Chu J.S."/>
            <person name="Gimenez G."/>
            <person name="Irimia M."/>
            <person name="Rigden D.J."/>
            <person name="Fitzpatrick D.A."/>
            <person name="Lorenzo-Morales J."/>
            <person name="Bateman A."/>
            <person name="Chiu C.H."/>
            <person name="Tang P."/>
            <person name="Hegemann P."/>
            <person name="Fromm H."/>
            <person name="Raoult D."/>
            <person name="Greub G."/>
            <person name="Miranda-Saavedra D."/>
            <person name="Chen N."/>
            <person name="Nash P."/>
            <person name="Ginger M.L."/>
            <person name="Horn M."/>
            <person name="Schaap P."/>
            <person name="Caler L."/>
            <person name="Loftus B."/>
        </authorList>
    </citation>
    <scope>NUCLEOTIDE SEQUENCE [LARGE SCALE GENOMIC DNA]</scope>
    <source>
        <strain evidence="2 3">Neff</strain>
    </source>
</reference>
<feature type="compositionally biased region" description="Low complexity" evidence="1">
    <location>
        <begin position="122"/>
        <end position="158"/>
    </location>
</feature>
<sequence length="250" mass="26101">QSSQSSLLAGINCDAGGLSSLKDEFCPFSWEMRADGEEWSEFSEEAESGFMKTLGYVAQDDGARGLDGDDDDGEGLTEEEIRLAKQQIERATLQQLLEKKKQGLSESLKNWQPPHIPGSGSGSPAAAAAAPSAGSALASSSPSSSSSSSPSSSSSTSPTLLRHHPRPAASLSASSAGGGRRGHHQPLRSSSGPTPSSSTSSSSSSHGRRNHQHSHSQQQQLQQDLLALVDSDSDESDCEEVHGFHGIVFG</sequence>
<protein>
    <submittedName>
        <fullName evidence="2">Uncharacterized protein</fullName>
    </submittedName>
</protein>
<evidence type="ECO:0000313" key="2">
    <source>
        <dbReference type="EMBL" id="ELR17000.1"/>
    </source>
</evidence>
<organism evidence="2 3">
    <name type="scientific">Acanthamoeba castellanii (strain ATCC 30010 / Neff)</name>
    <dbReference type="NCBI Taxonomy" id="1257118"/>
    <lineage>
        <taxon>Eukaryota</taxon>
        <taxon>Amoebozoa</taxon>
        <taxon>Discosea</taxon>
        <taxon>Longamoebia</taxon>
        <taxon>Centramoebida</taxon>
        <taxon>Acanthamoebidae</taxon>
        <taxon>Acanthamoeba</taxon>
    </lineage>
</organism>
<feature type="region of interest" description="Disordered" evidence="1">
    <location>
        <begin position="104"/>
        <end position="250"/>
    </location>
</feature>
<dbReference type="Proteomes" id="UP000011083">
    <property type="component" value="Unassembled WGS sequence"/>
</dbReference>
<dbReference type="EMBL" id="KB007978">
    <property type="protein sequence ID" value="ELR17000.1"/>
    <property type="molecule type" value="Genomic_DNA"/>
</dbReference>
<dbReference type="GeneID" id="14917714"/>
<accession>L8GVF9</accession>
<name>L8GVF9_ACACF</name>
<keyword evidence="3" id="KW-1185">Reference proteome</keyword>
<feature type="compositionally biased region" description="Low complexity" evidence="1">
    <location>
        <begin position="189"/>
        <end position="205"/>
    </location>
</feature>
<dbReference type="RefSeq" id="XP_004339013.1">
    <property type="nucleotide sequence ID" value="XM_004338965.1"/>
</dbReference>
<dbReference type="KEGG" id="acan:ACA1_304520"/>